<feature type="binding site" evidence="8">
    <location>
        <position position="336"/>
    </location>
    <ligand>
        <name>substrate</name>
    </ligand>
</feature>
<dbReference type="SUPFAM" id="SSF53383">
    <property type="entry name" value="PLP-dependent transferases"/>
    <property type="match status" value="1"/>
</dbReference>
<evidence type="ECO:0000256" key="8">
    <source>
        <dbReference type="PIRSR" id="PIRSR000524-1"/>
    </source>
</evidence>
<dbReference type="PANTHER" id="PTHR42778:SF1">
    <property type="entry name" value="2-AMINOETHYLPHOSPHONATE--PYRUVATE TRANSAMINASE"/>
    <property type="match status" value="1"/>
</dbReference>
<dbReference type="InterPro" id="IPR015421">
    <property type="entry name" value="PyrdxlP-dep_Trfase_major"/>
</dbReference>
<dbReference type="EC" id="2.6.1.37" evidence="7"/>
<dbReference type="InterPro" id="IPR015422">
    <property type="entry name" value="PyrdxlP-dep_Trfase_small"/>
</dbReference>
<keyword evidence="5 7" id="KW-0670">Pyruvate</keyword>
<comment type="cofactor">
    <cofactor evidence="1 7 9">
        <name>pyridoxal 5'-phosphate</name>
        <dbReference type="ChEBI" id="CHEBI:597326"/>
    </cofactor>
</comment>
<keyword evidence="3 7" id="KW-0808">Transferase</keyword>
<dbReference type="GO" id="GO:0047304">
    <property type="term" value="F:2-aminoethylphosphonate-pyruvate transaminase activity"/>
    <property type="evidence" value="ECO:0007669"/>
    <property type="project" value="UniProtKB-UniRule"/>
</dbReference>
<sequence>MNTYKLLTPGPLTTTSTVKEEMLFDRCTWDQDYKEITQKIRTQLLEFAGASNEEYTVVLMQGSGTFAVESTITSAISATDKALIITNGAYGERIVKMANYIGLNYQEYSVEYNEYPNEEEVRRILEEDEAITHMVMVHCETTTGILNPIDKFARLAQEYEKVFIVDAMSSFAGVEMNVPELGIDFIISSANKCIQGVPGFGFVIAKLDKLLACEGNARSLSLDLFDQWREMDKDGKWRYTSPTHVVAAFSKAMDELIEEGGVQARSARYQNNNRILRERLGKIGIQAYITDEKQSPVITTFLFPHEPFNFGDFYTFVKEKGYVIYPGKLTDVDTFRIGNIGEIYEEDIQELCSIIEEYVGGVTNE</sequence>
<dbReference type="InterPro" id="IPR015424">
    <property type="entry name" value="PyrdxlP-dep_Trfase"/>
</dbReference>
<comment type="function">
    <text evidence="7">Involved in phosphonate degradation.</text>
</comment>
<dbReference type="InterPro" id="IPR024169">
    <property type="entry name" value="SP_NH2Trfase/AEP_transaminase"/>
</dbReference>
<dbReference type="InterPro" id="IPR012703">
    <property type="entry name" value="NH2EtPonate_pyrv_transaminase"/>
</dbReference>
<evidence type="ECO:0000256" key="3">
    <source>
        <dbReference type="ARBA" id="ARBA00022679"/>
    </source>
</evidence>
<dbReference type="Gene3D" id="3.40.640.10">
    <property type="entry name" value="Type I PLP-dependent aspartate aminotransferase-like (Major domain)"/>
    <property type="match status" value="1"/>
</dbReference>
<dbReference type="EMBL" id="WBOS01000008">
    <property type="protein sequence ID" value="KAB2333080.1"/>
    <property type="molecule type" value="Genomic_DNA"/>
</dbReference>
<evidence type="ECO:0000256" key="4">
    <source>
        <dbReference type="ARBA" id="ARBA00022898"/>
    </source>
</evidence>
<keyword evidence="12" id="KW-1185">Reference proteome</keyword>
<dbReference type="NCBIfam" id="NF010006">
    <property type="entry name" value="PRK13479.1"/>
    <property type="match status" value="1"/>
</dbReference>
<dbReference type="Pfam" id="PF00266">
    <property type="entry name" value="Aminotran_5"/>
    <property type="match status" value="1"/>
</dbReference>
<evidence type="ECO:0000256" key="2">
    <source>
        <dbReference type="ARBA" id="ARBA00022576"/>
    </source>
</evidence>
<comment type="subunit">
    <text evidence="7">Homodimer.</text>
</comment>
<evidence type="ECO:0000256" key="6">
    <source>
        <dbReference type="ARBA" id="ARBA00049460"/>
    </source>
</evidence>
<comment type="catalytic activity">
    <reaction evidence="6 7">
        <text>(2-aminoethyl)phosphonate + pyruvate = phosphonoacetaldehyde + L-alanine</text>
        <dbReference type="Rhea" id="RHEA:17021"/>
        <dbReference type="ChEBI" id="CHEBI:15361"/>
        <dbReference type="ChEBI" id="CHEBI:57418"/>
        <dbReference type="ChEBI" id="CHEBI:57972"/>
        <dbReference type="ChEBI" id="CHEBI:58383"/>
        <dbReference type="EC" id="2.6.1.37"/>
    </reaction>
</comment>
<evidence type="ECO:0000256" key="9">
    <source>
        <dbReference type="PIRSR" id="PIRSR000524-50"/>
    </source>
</evidence>
<evidence type="ECO:0000256" key="5">
    <source>
        <dbReference type="ARBA" id="ARBA00023317"/>
    </source>
</evidence>
<dbReference type="RefSeq" id="WP_151535828.1">
    <property type="nucleotide sequence ID" value="NZ_WBOS01000008.1"/>
</dbReference>
<evidence type="ECO:0000259" key="10">
    <source>
        <dbReference type="Pfam" id="PF00266"/>
    </source>
</evidence>
<feature type="modified residue" description="N6-(pyridoxal phosphate)lysine" evidence="7 9">
    <location>
        <position position="192"/>
    </location>
</feature>
<accession>A0A6L3V267</accession>
<organism evidence="11 12">
    <name type="scientific">Cytobacillus depressus</name>
    <dbReference type="NCBI Taxonomy" id="1602942"/>
    <lineage>
        <taxon>Bacteria</taxon>
        <taxon>Bacillati</taxon>
        <taxon>Bacillota</taxon>
        <taxon>Bacilli</taxon>
        <taxon>Bacillales</taxon>
        <taxon>Bacillaceae</taxon>
        <taxon>Cytobacillus</taxon>
    </lineage>
</organism>
<dbReference type="AlphaFoldDB" id="A0A6L3V267"/>
<dbReference type="InterPro" id="IPR000192">
    <property type="entry name" value="Aminotrans_V_dom"/>
</dbReference>
<dbReference type="OrthoDB" id="389074at2"/>
<evidence type="ECO:0000256" key="1">
    <source>
        <dbReference type="ARBA" id="ARBA00001933"/>
    </source>
</evidence>
<dbReference type="PIRSF" id="PIRSF000524">
    <property type="entry name" value="SPT"/>
    <property type="match status" value="1"/>
</dbReference>
<evidence type="ECO:0000313" key="12">
    <source>
        <dbReference type="Proteomes" id="UP000481030"/>
    </source>
</evidence>
<keyword evidence="2 7" id="KW-0032">Aminotransferase</keyword>
<dbReference type="HAMAP" id="MF_01376">
    <property type="entry name" value="PhnW_aminotrans_5"/>
    <property type="match status" value="1"/>
</dbReference>
<keyword evidence="4 7" id="KW-0663">Pyridoxal phosphate</keyword>
<dbReference type="NCBIfam" id="TIGR02326">
    <property type="entry name" value="transamin_PhnW"/>
    <property type="match status" value="1"/>
</dbReference>
<dbReference type="NCBIfam" id="TIGR03301">
    <property type="entry name" value="PhnW-AepZ"/>
    <property type="match status" value="1"/>
</dbReference>
<comment type="caution">
    <text evidence="11">The sequence shown here is derived from an EMBL/GenBank/DDBJ whole genome shotgun (WGS) entry which is preliminary data.</text>
</comment>
<protein>
    <recommendedName>
        <fullName evidence="7">2-aminoethylphosphonate--pyruvate transaminase</fullName>
        <ecNumber evidence="7">2.6.1.37</ecNumber>
    </recommendedName>
    <alternativeName>
        <fullName evidence="7">2-aminoethylphosphonate aminotransferase</fullName>
    </alternativeName>
    <alternativeName>
        <fullName evidence="7">AEP transaminase</fullName>
        <shortName evidence="7">AEPT</shortName>
    </alternativeName>
</protein>
<gene>
    <name evidence="7 11" type="primary">phnW</name>
    <name evidence="11" type="ORF">F7731_16190</name>
</gene>
<dbReference type="Gene3D" id="3.90.1150.10">
    <property type="entry name" value="Aspartate Aminotransferase, domain 1"/>
    <property type="match status" value="1"/>
</dbReference>
<feature type="domain" description="Aminotransferase class V" evidence="10">
    <location>
        <begin position="31"/>
        <end position="325"/>
    </location>
</feature>
<dbReference type="PANTHER" id="PTHR42778">
    <property type="entry name" value="2-AMINOETHYLPHOSPHONATE--PYRUVATE TRANSAMINASE"/>
    <property type="match status" value="1"/>
</dbReference>
<name>A0A6L3V267_9BACI</name>
<evidence type="ECO:0000313" key="11">
    <source>
        <dbReference type="EMBL" id="KAB2333080.1"/>
    </source>
</evidence>
<dbReference type="GO" id="GO:0019700">
    <property type="term" value="P:organic phosphonate catabolic process"/>
    <property type="evidence" value="ECO:0007669"/>
    <property type="project" value="UniProtKB-UniRule"/>
</dbReference>
<comment type="similarity">
    <text evidence="7">Belongs to the class-V pyridoxal-phosphate-dependent aminotransferase family. PhnW subfamily.</text>
</comment>
<dbReference type="Proteomes" id="UP000481030">
    <property type="component" value="Unassembled WGS sequence"/>
</dbReference>
<evidence type="ECO:0000256" key="7">
    <source>
        <dbReference type="HAMAP-Rule" id="MF_01376"/>
    </source>
</evidence>
<reference evidence="11 12" key="1">
    <citation type="journal article" date="2016" name="Antonie Van Leeuwenhoek">
        <title>Bacillus depressus sp. nov., isolated from soil of a sunflower field.</title>
        <authorList>
            <person name="Wei X."/>
            <person name="Xin D."/>
            <person name="Xin Y."/>
            <person name="Zhang H."/>
            <person name="Wang T."/>
            <person name="Zhang J."/>
        </authorList>
    </citation>
    <scope>NUCLEOTIDE SEQUENCE [LARGE SCALE GENOMIC DNA]</scope>
    <source>
        <strain evidence="11 12">BZ1</strain>
    </source>
</reference>
<proteinExistence type="inferred from homology"/>